<feature type="domain" description="ABC transporter" evidence="5">
    <location>
        <begin position="2"/>
        <end position="224"/>
    </location>
</feature>
<dbReference type="KEGG" id="fwa:DCMF_12325"/>
<keyword evidence="7" id="KW-1185">Reference proteome</keyword>
<dbReference type="InterPro" id="IPR050153">
    <property type="entry name" value="Metal_Ion_Import_ABC"/>
</dbReference>
<evidence type="ECO:0000256" key="3">
    <source>
        <dbReference type="ARBA" id="ARBA00022741"/>
    </source>
</evidence>
<dbReference type="Proteomes" id="UP000323521">
    <property type="component" value="Chromosome"/>
</dbReference>
<evidence type="ECO:0000313" key="6">
    <source>
        <dbReference type="EMBL" id="ATW25459.1"/>
    </source>
</evidence>
<dbReference type="PROSITE" id="PS50893">
    <property type="entry name" value="ABC_TRANSPORTER_2"/>
    <property type="match status" value="1"/>
</dbReference>
<dbReference type="PROSITE" id="PS00211">
    <property type="entry name" value="ABC_TRANSPORTER_1"/>
    <property type="match status" value="1"/>
</dbReference>
<evidence type="ECO:0000256" key="2">
    <source>
        <dbReference type="ARBA" id="ARBA00022448"/>
    </source>
</evidence>
<proteinExistence type="inferred from homology"/>
<dbReference type="Gene3D" id="3.40.50.300">
    <property type="entry name" value="P-loop containing nucleotide triphosphate hydrolases"/>
    <property type="match status" value="1"/>
</dbReference>
<keyword evidence="4 6" id="KW-0067">ATP-binding</keyword>
<evidence type="ECO:0000256" key="1">
    <source>
        <dbReference type="ARBA" id="ARBA00005417"/>
    </source>
</evidence>
<dbReference type="RefSeq" id="WP_148134714.1">
    <property type="nucleotide sequence ID" value="NZ_CP017634.1"/>
</dbReference>
<gene>
    <name evidence="6" type="ORF">DCMF_12325</name>
</gene>
<dbReference type="OrthoDB" id="9806726at2"/>
<accession>A0A3G1KSM4</accession>
<name>A0A3G1KSM4_FORW1</name>
<dbReference type="AlphaFoldDB" id="A0A3G1KSM4"/>
<evidence type="ECO:0000259" key="5">
    <source>
        <dbReference type="PROSITE" id="PS50893"/>
    </source>
</evidence>
<evidence type="ECO:0000256" key="4">
    <source>
        <dbReference type="ARBA" id="ARBA00022840"/>
    </source>
</evidence>
<dbReference type="PANTHER" id="PTHR42734:SF17">
    <property type="entry name" value="METAL TRANSPORT SYSTEM ATP-BINDING PROTEIN TM_0124-RELATED"/>
    <property type="match status" value="1"/>
</dbReference>
<reference evidence="6 7" key="1">
    <citation type="submission" date="2016-10" db="EMBL/GenBank/DDBJ databases">
        <title>Complete Genome Sequence of Peptococcaceae strain DCMF.</title>
        <authorList>
            <person name="Edwards R.J."/>
            <person name="Holland S.I."/>
            <person name="Deshpande N.P."/>
            <person name="Wong Y.K."/>
            <person name="Ertan H."/>
            <person name="Manefield M."/>
            <person name="Russell T.L."/>
            <person name="Lee M.J."/>
        </authorList>
    </citation>
    <scope>NUCLEOTIDE SEQUENCE [LARGE SCALE GENOMIC DNA]</scope>
    <source>
        <strain evidence="6 7">DCMF</strain>
    </source>
</reference>
<dbReference type="GO" id="GO:0005524">
    <property type="term" value="F:ATP binding"/>
    <property type="evidence" value="ECO:0007669"/>
    <property type="project" value="UniProtKB-KW"/>
</dbReference>
<organism evidence="6 7">
    <name type="scientific">Formimonas warabiya</name>
    <dbReference type="NCBI Taxonomy" id="1761012"/>
    <lineage>
        <taxon>Bacteria</taxon>
        <taxon>Bacillati</taxon>
        <taxon>Bacillota</taxon>
        <taxon>Clostridia</taxon>
        <taxon>Eubacteriales</taxon>
        <taxon>Peptococcaceae</taxon>
        <taxon>Candidatus Formimonas</taxon>
    </lineage>
</organism>
<keyword evidence="3" id="KW-0547">Nucleotide-binding</keyword>
<dbReference type="InterPro" id="IPR017871">
    <property type="entry name" value="ABC_transporter-like_CS"/>
</dbReference>
<dbReference type="SUPFAM" id="SSF52540">
    <property type="entry name" value="P-loop containing nucleoside triphosphate hydrolases"/>
    <property type="match status" value="1"/>
</dbReference>
<comment type="similarity">
    <text evidence="1">Belongs to the ABC transporter superfamily.</text>
</comment>
<dbReference type="SMART" id="SM00382">
    <property type="entry name" value="AAA"/>
    <property type="match status" value="1"/>
</dbReference>
<dbReference type="InterPro" id="IPR003439">
    <property type="entry name" value="ABC_transporter-like_ATP-bd"/>
</dbReference>
<protein>
    <submittedName>
        <fullName evidence="6">Metal ABC transporter ATP-binding protein</fullName>
    </submittedName>
</protein>
<dbReference type="InterPro" id="IPR003593">
    <property type="entry name" value="AAA+_ATPase"/>
</dbReference>
<dbReference type="Pfam" id="PF00005">
    <property type="entry name" value="ABC_tran"/>
    <property type="match status" value="1"/>
</dbReference>
<sequence>MIEIENLFFSYTGSPPYILEGIDLEIRDGEYVSVVGENGSGKSTLLRLILKFIKPTSGKIISPSKRIGYVPQKKDFSNSDFPITVYEALNSYRRLLKIKNKDVIMENLEQVGMSNFMNALMGTLSGGQSQKILIARALMGSPDLLILDEPSTGVDITSQKEIYGILKKTNQENGITIVSVEHNLDAAVSNSTSIYHLLGGQGHLCTPQQYADEFLKNKRKDDNGVEL</sequence>
<keyword evidence="2" id="KW-0813">Transport</keyword>
<dbReference type="InterPro" id="IPR027417">
    <property type="entry name" value="P-loop_NTPase"/>
</dbReference>
<dbReference type="GO" id="GO:0016887">
    <property type="term" value="F:ATP hydrolysis activity"/>
    <property type="evidence" value="ECO:0007669"/>
    <property type="project" value="InterPro"/>
</dbReference>
<evidence type="ECO:0000313" key="7">
    <source>
        <dbReference type="Proteomes" id="UP000323521"/>
    </source>
</evidence>
<dbReference type="EMBL" id="CP017634">
    <property type="protein sequence ID" value="ATW25459.1"/>
    <property type="molecule type" value="Genomic_DNA"/>
</dbReference>
<dbReference type="PANTHER" id="PTHR42734">
    <property type="entry name" value="METAL TRANSPORT SYSTEM ATP-BINDING PROTEIN TM_0124-RELATED"/>
    <property type="match status" value="1"/>
</dbReference>